<feature type="domain" description="HTH tetR-type" evidence="4">
    <location>
        <begin position="28"/>
        <end position="87"/>
    </location>
</feature>
<dbReference type="InterPro" id="IPR036271">
    <property type="entry name" value="Tet_transcr_reg_TetR-rel_C_sf"/>
</dbReference>
<dbReference type="OrthoDB" id="4542604at2"/>
<dbReference type="PROSITE" id="PS50977">
    <property type="entry name" value="HTH_TETR_2"/>
    <property type="match status" value="1"/>
</dbReference>
<reference evidence="5 6" key="1">
    <citation type="submission" date="2019-07" db="EMBL/GenBank/DDBJ databases">
        <title>Whole genome shotgun sequence of Terrabacter aerolatus NBRC 106305.</title>
        <authorList>
            <person name="Hosoyama A."/>
            <person name="Uohara A."/>
            <person name="Ohji S."/>
            <person name="Ichikawa N."/>
        </authorList>
    </citation>
    <scope>NUCLEOTIDE SEQUENCE [LARGE SCALE GENOMIC DNA]</scope>
    <source>
        <strain evidence="5 6">NBRC 106305</strain>
    </source>
</reference>
<evidence type="ECO:0000256" key="1">
    <source>
        <dbReference type="ARBA" id="ARBA00023125"/>
    </source>
</evidence>
<keyword evidence="6" id="KW-1185">Reference proteome</keyword>
<gene>
    <name evidence="5" type="ORF">TAE01_22810</name>
</gene>
<comment type="caution">
    <text evidence="5">The sequence shown here is derived from an EMBL/GenBank/DDBJ whole genome shotgun (WGS) entry which is preliminary data.</text>
</comment>
<feature type="region of interest" description="Disordered" evidence="3">
    <location>
        <begin position="1"/>
        <end position="25"/>
    </location>
</feature>
<name>A0A512D1Y1_9MICO</name>
<evidence type="ECO:0000256" key="2">
    <source>
        <dbReference type="PROSITE-ProRule" id="PRU00335"/>
    </source>
</evidence>
<dbReference type="EMBL" id="BJYX01000011">
    <property type="protein sequence ID" value="GEO30471.1"/>
    <property type="molecule type" value="Genomic_DNA"/>
</dbReference>
<evidence type="ECO:0000313" key="6">
    <source>
        <dbReference type="Proteomes" id="UP000321534"/>
    </source>
</evidence>
<dbReference type="InterPro" id="IPR009057">
    <property type="entry name" value="Homeodomain-like_sf"/>
</dbReference>
<dbReference type="PANTHER" id="PTHR30055">
    <property type="entry name" value="HTH-TYPE TRANSCRIPTIONAL REGULATOR RUTR"/>
    <property type="match status" value="1"/>
</dbReference>
<keyword evidence="1 2" id="KW-0238">DNA-binding</keyword>
<dbReference type="PRINTS" id="PR00455">
    <property type="entry name" value="HTHTETR"/>
</dbReference>
<dbReference type="PANTHER" id="PTHR30055:SF160">
    <property type="entry name" value="TRANSCRIPTIONAL REGULATORY PROTEIN (PROBABLY ASNC-FAMILY)-RELATED"/>
    <property type="match status" value="1"/>
</dbReference>
<proteinExistence type="predicted"/>
<dbReference type="SUPFAM" id="SSF48498">
    <property type="entry name" value="Tetracyclin repressor-like, C-terminal domain"/>
    <property type="match status" value="1"/>
</dbReference>
<dbReference type="Pfam" id="PF00440">
    <property type="entry name" value="TetR_N"/>
    <property type="match status" value="1"/>
</dbReference>
<dbReference type="InterPro" id="IPR050109">
    <property type="entry name" value="HTH-type_TetR-like_transc_reg"/>
</dbReference>
<dbReference type="GO" id="GO:0000976">
    <property type="term" value="F:transcription cis-regulatory region binding"/>
    <property type="evidence" value="ECO:0007669"/>
    <property type="project" value="TreeGrafter"/>
</dbReference>
<organism evidence="5 6">
    <name type="scientific">Terrabacter aerolatus</name>
    <dbReference type="NCBI Taxonomy" id="422442"/>
    <lineage>
        <taxon>Bacteria</taxon>
        <taxon>Bacillati</taxon>
        <taxon>Actinomycetota</taxon>
        <taxon>Actinomycetes</taxon>
        <taxon>Micrococcales</taxon>
        <taxon>Intrasporangiaceae</taxon>
        <taxon>Terrabacter</taxon>
    </lineage>
</organism>
<evidence type="ECO:0000259" key="4">
    <source>
        <dbReference type="PROSITE" id="PS50977"/>
    </source>
</evidence>
<feature type="compositionally biased region" description="Low complexity" evidence="3">
    <location>
        <begin position="101"/>
        <end position="115"/>
    </location>
</feature>
<feature type="compositionally biased region" description="Basic and acidic residues" evidence="3">
    <location>
        <begin position="14"/>
        <end position="25"/>
    </location>
</feature>
<dbReference type="RefSeq" id="WP_147066478.1">
    <property type="nucleotide sequence ID" value="NZ_BAAARO010000012.1"/>
</dbReference>
<accession>A0A512D1Y1</accession>
<dbReference type="InterPro" id="IPR001647">
    <property type="entry name" value="HTH_TetR"/>
</dbReference>
<dbReference type="GO" id="GO:0003700">
    <property type="term" value="F:DNA-binding transcription factor activity"/>
    <property type="evidence" value="ECO:0007669"/>
    <property type="project" value="TreeGrafter"/>
</dbReference>
<feature type="region of interest" description="Disordered" evidence="3">
    <location>
        <begin position="96"/>
        <end position="118"/>
    </location>
</feature>
<sequence>MDDDVATSAGTRTPTRDGRDARWERHREERRTALVDATIRAIRAHGAGVGMDDIAAEAGTSKTVIYRHFEDKAGLYRAVAARIDGRVVRNVGAALARSHAPDPTDSPDSADSADSQAVGPRELVASTVDAYLALVESDTEVYRFVVNRPLVDLPLTDDPVGGTVDQVTDQLTGLLLESLTAPGTDPSRARTWAIALVGSVRAVADDWLATAEGDRAPRADVVASLTELAWHGLAPVLTSPTTTTSTPTS</sequence>
<evidence type="ECO:0000256" key="3">
    <source>
        <dbReference type="SAM" id="MobiDB-lite"/>
    </source>
</evidence>
<feature type="DNA-binding region" description="H-T-H motif" evidence="2">
    <location>
        <begin position="50"/>
        <end position="69"/>
    </location>
</feature>
<dbReference type="Proteomes" id="UP000321534">
    <property type="component" value="Unassembled WGS sequence"/>
</dbReference>
<evidence type="ECO:0000313" key="5">
    <source>
        <dbReference type="EMBL" id="GEO30471.1"/>
    </source>
</evidence>
<dbReference type="AlphaFoldDB" id="A0A512D1Y1"/>
<dbReference type="Pfam" id="PF19344">
    <property type="entry name" value="TetR_C_32"/>
    <property type="match status" value="1"/>
</dbReference>
<dbReference type="InterPro" id="IPR045823">
    <property type="entry name" value="TetR_C_32"/>
</dbReference>
<dbReference type="Gene3D" id="1.10.357.10">
    <property type="entry name" value="Tetracycline Repressor, domain 2"/>
    <property type="match status" value="1"/>
</dbReference>
<protein>
    <submittedName>
        <fullName evidence="5">Putative HTH-type transcriptional regulator</fullName>
    </submittedName>
</protein>
<dbReference type="SUPFAM" id="SSF46689">
    <property type="entry name" value="Homeodomain-like"/>
    <property type="match status" value="1"/>
</dbReference>